<accession>A0A7S4JQJ8</accession>
<organism evidence="2">
    <name type="scientific">Odontella aurita</name>
    <dbReference type="NCBI Taxonomy" id="265563"/>
    <lineage>
        <taxon>Eukaryota</taxon>
        <taxon>Sar</taxon>
        <taxon>Stramenopiles</taxon>
        <taxon>Ochrophyta</taxon>
        <taxon>Bacillariophyta</taxon>
        <taxon>Mediophyceae</taxon>
        <taxon>Biddulphiophycidae</taxon>
        <taxon>Eupodiscales</taxon>
        <taxon>Odontellaceae</taxon>
        <taxon>Odontella</taxon>
    </lineage>
</organism>
<sequence length="307" mass="33729">MTNSAAKGIISTEVSSADPDAAGSGPSKGCGMAETKLRYVGFCGADDSVHPNKMALISRSYPWVEWGVLFRPDKEGQPRYATTEWRTCLGKIAAKNPEMKLAAHLCGAHVNHLLSGDTFEISVFLGSLKPMGFCRVQINATAVNGVDTNDMEYKALNLADAMEDYPELEFILQRNEETKCLWETILRTEGEGCGPKDGLPKNVVLLADESKGTGVRGSVWPSPPLEEELPTYRMGYAGGINPSNVSSVLDEVIKAARGREFWIDMESGVRSTKNGKDVFDLDKCYKCIDEVCRREIKTHPKYLSFDS</sequence>
<feature type="region of interest" description="Disordered" evidence="1">
    <location>
        <begin position="1"/>
        <end position="27"/>
    </location>
</feature>
<gene>
    <name evidence="2" type="ORF">OAUR00152_LOCUS32086</name>
</gene>
<dbReference type="InterPro" id="IPR013785">
    <property type="entry name" value="Aldolase_TIM"/>
</dbReference>
<dbReference type="EMBL" id="HBKQ01046510">
    <property type="protein sequence ID" value="CAE2271196.1"/>
    <property type="molecule type" value="Transcribed_RNA"/>
</dbReference>
<protein>
    <recommendedName>
        <fullName evidence="3">Phosphoribosylanthranilate isomerase</fullName>
    </recommendedName>
</protein>
<dbReference type="AlphaFoldDB" id="A0A7S4JQJ8"/>
<dbReference type="Gene3D" id="3.20.20.70">
    <property type="entry name" value="Aldolase class I"/>
    <property type="match status" value="1"/>
</dbReference>
<proteinExistence type="predicted"/>
<evidence type="ECO:0000313" key="2">
    <source>
        <dbReference type="EMBL" id="CAE2271196.1"/>
    </source>
</evidence>
<evidence type="ECO:0008006" key="3">
    <source>
        <dbReference type="Google" id="ProtNLM"/>
    </source>
</evidence>
<name>A0A7S4JQJ8_9STRA</name>
<reference evidence="2" key="1">
    <citation type="submission" date="2021-01" db="EMBL/GenBank/DDBJ databases">
        <authorList>
            <person name="Corre E."/>
            <person name="Pelletier E."/>
            <person name="Niang G."/>
            <person name="Scheremetjew M."/>
            <person name="Finn R."/>
            <person name="Kale V."/>
            <person name="Holt S."/>
            <person name="Cochrane G."/>
            <person name="Meng A."/>
            <person name="Brown T."/>
            <person name="Cohen L."/>
        </authorList>
    </citation>
    <scope>NUCLEOTIDE SEQUENCE</scope>
    <source>
        <strain evidence="2">Isolate 1302-5</strain>
    </source>
</reference>
<evidence type="ECO:0000256" key="1">
    <source>
        <dbReference type="SAM" id="MobiDB-lite"/>
    </source>
</evidence>